<feature type="binding site" evidence="2">
    <location>
        <position position="428"/>
    </location>
    <ligand>
        <name>Zn(2+)</name>
        <dbReference type="ChEBI" id="CHEBI:29105"/>
        <label>2</label>
    </ligand>
</feature>
<comment type="cofactor">
    <cofactor evidence="2">
        <name>Mg(2+)</name>
        <dbReference type="ChEBI" id="CHEBI:18420"/>
    </cofactor>
    <text evidence="2">Binds 1 Mg(2+) ion.</text>
</comment>
<evidence type="ECO:0000313" key="4">
    <source>
        <dbReference type="EMBL" id="SNX29538.1"/>
    </source>
</evidence>
<dbReference type="Pfam" id="PF00245">
    <property type="entry name" value="Alk_phosphatase"/>
    <property type="match status" value="1"/>
</dbReference>
<proteinExistence type="inferred from homology"/>
<evidence type="ECO:0000256" key="3">
    <source>
        <dbReference type="RuleBase" id="RU003946"/>
    </source>
</evidence>
<dbReference type="OrthoDB" id="9794455at2"/>
<keyword evidence="2" id="KW-0460">Magnesium</keyword>
<evidence type="ECO:0000313" key="5">
    <source>
        <dbReference type="Proteomes" id="UP000218069"/>
    </source>
</evidence>
<keyword evidence="5" id="KW-1185">Reference proteome</keyword>
<dbReference type="PANTHER" id="PTHR11596:SF72">
    <property type="entry name" value="ALKALINE PHOSPHATASE"/>
    <property type="match status" value="1"/>
</dbReference>
<feature type="active site" description="Phosphoserine intermediate" evidence="1">
    <location>
        <position position="182"/>
    </location>
</feature>
<feature type="binding site" evidence="2">
    <location>
        <position position="381"/>
    </location>
    <ligand>
        <name>Mg(2+)</name>
        <dbReference type="ChEBI" id="CHEBI:18420"/>
    </ligand>
</feature>
<accession>A0A240E275</accession>
<feature type="binding site" evidence="2">
    <location>
        <position position="429"/>
    </location>
    <ligand>
        <name>Zn(2+)</name>
        <dbReference type="ChEBI" id="CHEBI:29105"/>
        <label>2</label>
    </ligand>
</feature>
<dbReference type="CDD" id="cd16012">
    <property type="entry name" value="ALP"/>
    <property type="match status" value="1"/>
</dbReference>
<dbReference type="InterPro" id="IPR001952">
    <property type="entry name" value="Alkaline_phosphatase"/>
</dbReference>
<feature type="binding site" evidence="2">
    <location>
        <position position="386"/>
    </location>
    <ligand>
        <name>Zn(2+)</name>
        <dbReference type="ChEBI" id="CHEBI:29105"/>
        <label>2</label>
    </ligand>
</feature>
<dbReference type="PROSITE" id="PS51257">
    <property type="entry name" value="PROKAR_LIPOPROTEIN"/>
    <property type="match status" value="1"/>
</dbReference>
<sequence>MRMSRILSLLTAIIGCMTTLDGIAATIYPIDQASILAGSKFDLRIELDNVVEQKSIKAMLNGRPIDQLKFSGTQFIPSEAGKGSTLILRDVVIDQVARYQLKVNAGAEQAEVSWDVYGTGPAKVKNVILFIGDGMTIANRTAARVLSKGIVQGKYQSALSFDDMPHMALIGTSGSDSLITDSANSMSAYMTGHKTGVNAMGVYVSRAQNTLEHPKVETVGELIKRKTNKSLGIVSDAEVEDATPAAVVAHTRRRTDKQYIADQLFASNAEVILGGGSAYFVPQGSPNSKRKDNRNLVEQFQTKGYAVVATRDELVAAGKNPSTKKLFGSFHPDNMDGSLDRFILKKNTVPQYPNQPDLTEMTQAALNVLSKNPNGFFLMVEAALIDKFNHPLDWERAAYDTIMLSNAVQVAKDFAKTHPDTLIIVTPDHTHSGSISGVVDDSRPGPLREKVGVYANAGYPNYPTANNAGYPEKVDVSRRLAYFYSAYPDHFETMHPKMDGTFVPAIKGEGDVYIANPIYQQLQHDAIHVDGNLPARADVGVHSADDAVLTATGPGSERFKGFMDNTEVFKGIVNALGLAPTPLK</sequence>
<comment type="similarity">
    <text evidence="3">Belongs to the alkaline phosphatase family.</text>
</comment>
<dbReference type="Gene3D" id="3.40.720.10">
    <property type="entry name" value="Alkaline Phosphatase, subunit A"/>
    <property type="match status" value="1"/>
</dbReference>
<feature type="binding site" evidence="2">
    <location>
        <position position="133"/>
    </location>
    <ligand>
        <name>Zn(2+)</name>
        <dbReference type="ChEBI" id="CHEBI:29105"/>
        <label>2</label>
    </ligand>
</feature>
<dbReference type="GO" id="GO:0046872">
    <property type="term" value="F:metal ion binding"/>
    <property type="evidence" value="ECO:0007669"/>
    <property type="project" value="UniProtKB-KW"/>
</dbReference>
<feature type="binding site" evidence="2">
    <location>
        <position position="241"/>
    </location>
    <ligand>
        <name>Mg(2+)</name>
        <dbReference type="ChEBI" id="CHEBI:18420"/>
    </ligand>
</feature>
<feature type="binding site" evidence="2">
    <location>
        <position position="243"/>
    </location>
    <ligand>
        <name>Mg(2+)</name>
        <dbReference type="ChEBI" id="CHEBI:18420"/>
    </ligand>
</feature>
<feature type="binding site" evidence="2">
    <location>
        <position position="133"/>
    </location>
    <ligand>
        <name>Mg(2+)</name>
        <dbReference type="ChEBI" id="CHEBI:18420"/>
    </ligand>
</feature>
<feature type="binding site" evidence="2">
    <location>
        <position position="390"/>
    </location>
    <ligand>
        <name>Zn(2+)</name>
        <dbReference type="ChEBI" id="CHEBI:29105"/>
        <label>2</label>
    </ligand>
</feature>
<evidence type="ECO:0000256" key="1">
    <source>
        <dbReference type="PIRSR" id="PIRSR601952-1"/>
    </source>
</evidence>
<name>A0A240E275_9BURK</name>
<keyword evidence="2" id="KW-0862">Zinc</keyword>
<protein>
    <submittedName>
        <fullName evidence="4">Alkaline phosphatase</fullName>
    </submittedName>
</protein>
<gene>
    <name evidence="4" type="ORF">SAMN06295945_1916</name>
</gene>
<evidence type="ECO:0000256" key="2">
    <source>
        <dbReference type="PIRSR" id="PIRSR601952-2"/>
    </source>
</evidence>
<dbReference type="PANTHER" id="PTHR11596">
    <property type="entry name" value="ALKALINE PHOSPHATASE"/>
    <property type="match status" value="1"/>
</dbReference>
<dbReference type="InterPro" id="IPR017850">
    <property type="entry name" value="Alkaline_phosphatase_core_sf"/>
</dbReference>
<dbReference type="SMART" id="SM00098">
    <property type="entry name" value="alkPPc"/>
    <property type="match status" value="1"/>
</dbReference>
<dbReference type="AlphaFoldDB" id="A0A240E275"/>
<dbReference type="GO" id="GO:0004035">
    <property type="term" value="F:alkaline phosphatase activity"/>
    <property type="evidence" value="ECO:0007669"/>
    <property type="project" value="TreeGrafter"/>
</dbReference>
<keyword evidence="2" id="KW-0479">Metal-binding</keyword>
<dbReference type="EMBL" id="OANS01000005">
    <property type="protein sequence ID" value="SNX29538.1"/>
    <property type="molecule type" value="Genomic_DNA"/>
</dbReference>
<feature type="binding site" evidence="2">
    <location>
        <position position="542"/>
    </location>
    <ligand>
        <name>Zn(2+)</name>
        <dbReference type="ChEBI" id="CHEBI:29105"/>
        <label>2</label>
    </ligand>
</feature>
<dbReference type="Proteomes" id="UP000218069">
    <property type="component" value="Unassembled WGS sequence"/>
</dbReference>
<dbReference type="SUPFAM" id="SSF53649">
    <property type="entry name" value="Alkaline phosphatase-like"/>
    <property type="match status" value="1"/>
</dbReference>
<organism evidence="4 5">
    <name type="scientific">Polynucleobacter meluiroseus</name>
    <dbReference type="NCBI Taxonomy" id="1938814"/>
    <lineage>
        <taxon>Bacteria</taxon>
        <taxon>Pseudomonadati</taxon>
        <taxon>Pseudomonadota</taxon>
        <taxon>Betaproteobacteria</taxon>
        <taxon>Burkholderiales</taxon>
        <taxon>Burkholderiaceae</taxon>
        <taxon>Polynucleobacter</taxon>
    </lineage>
</organism>
<reference evidence="5" key="1">
    <citation type="submission" date="2017-08" db="EMBL/GenBank/DDBJ databases">
        <authorList>
            <person name="Varghese N."/>
            <person name="Submissions S."/>
        </authorList>
    </citation>
    <scope>NUCLEOTIDE SEQUENCE [LARGE SCALE GENOMIC DNA]</scope>
    <source>
        <strain evidence="5">AP-Melu-1000-B4</strain>
    </source>
</reference>
<comment type="cofactor">
    <cofactor evidence="2">
        <name>Zn(2+)</name>
        <dbReference type="ChEBI" id="CHEBI:29105"/>
    </cofactor>
    <text evidence="2">Binds 2 Zn(2+) ions.</text>
</comment>
<dbReference type="PRINTS" id="PR00113">
    <property type="entry name" value="ALKPHPHTASE"/>
</dbReference>